<dbReference type="Proteomes" id="UP000298030">
    <property type="component" value="Unassembled WGS sequence"/>
</dbReference>
<keyword evidence="2 4" id="KW-0863">Zinc-finger</keyword>
<proteinExistence type="predicted"/>
<evidence type="ECO:0000256" key="4">
    <source>
        <dbReference type="PROSITE-ProRule" id="PRU00134"/>
    </source>
</evidence>
<dbReference type="PROSITE" id="PS50865">
    <property type="entry name" value="ZF_MYND_2"/>
    <property type="match status" value="1"/>
</dbReference>
<evidence type="ECO:0000256" key="3">
    <source>
        <dbReference type="ARBA" id="ARBA00022833"/>
    </source>
</evidence>
<evidence type="ECO:0000313" key="6">
    <source>
        <dbReference type="EMBL" id="TEB28093.1"/>
    </source>
</evidence>
<name>A0A4Y7T1R5_COPMI</name>
<organism evidence="6 7">
    <name type="scientific">Coprinellus micaceus</name>
    <name type="common">Glistening ink-cap mushroom</name>
    <name type="synonym">Coprinus micaceus</name>
    <dbReference type="NCBI Taxonomy" id="71717"/>
    <lineage>
        <taxon>Eukaryota</taxon>
        <taxon>Fungi</taxon>
        <taxon>Dikarya</taxon>
        <taxon>Basidiomycota</taxon>
        <taxon>Agaricomycotina</taxon>
        <taxon>Agaricomycetes</taxon>
        <taxon>Agaricomycetidae</taxon>
        <taxon>Agaricales</taxon>
        <taxon>Agaricineae</taxon>
        <taxon>Psathyrellaceae</taxon>
        <taxon>Coprinellus</taxon>
    </lineage>
</organism>
<dbReference type="AlphaFoldDB" id="A0A4Y7T1R5"/>
<sequence length="224" mass="24964">MCYNVQHQLPPQGSGNSPALRTCGSCHAVFYCSQACQEEDWAALHRPECKPASLYWRQKLKAAGVTQRVEQDRLTFLEALANRFLPAPSETGTSRLVELDRSSGGSCERTEGTLVHVFDTAGMRNMLERTNSLKFVQYEHMSISAFLKKYDQEVGESTQARILQCAERVQRHPDSSALVTGMFLASPRVIITICAKMQYNDGAALGQKYRIVSHACCVLTLLDL</sequence>
<feature type="domain" description="MYND-type" evidence="5">
    <location>
        <begin position="1"/>
        <end position="49"/>
    </location>
</feature>
<keyword evidence="1" id="KW-0479">Metal-binding</keyword>
<evidence type="ECO:0000256" key="1">
    <source>
        <dbReference type="ARBA" id="ARBA00022723"/>
    </source>
</evidence>
<dbReference type="GO" id="GO:0008270">
    <property type="term" value="F:zinc ion binding"/>
    <property type="evidence" value="ECO:0007669"/>
    <property type="project" value="UniProtKB-KW"/>
</dbReference>
<dbReference type="SUPFAM" id="SSF144232">
    <property type="entry name" value="HIT/MYND zinc finger-like"/>
    <property type="match status" value="1"/>
</dbReference>
<keyword evidence="3" id="KW-0862">Zinc</keyword>
<evidence type="ECO:0000313" key="7">
    <source>
        <dbReference type="Proteomes" id="UP000298030"/>
    </source>
</evidence>
<accession>A0A4Y7T1R5</accession>
<reference evidence="6 7" key="1">
    <citation type="journal article" date="2019" name="Nat. Ecol. Evol.">
        <title>Megaphylogeny resolves global patterns of mushroom evolution.</title>
        <authorList>
            <person name="Varga T."/>
            <person name="Krizsan K."/>
            <person name="Foldi C."/>
            <person name="Dima B."/>
            <person name="Sanchez-Garcia M."/>
            <person name="Sanchez-Ramirez S."/>
            <person name="Szollosi G.J."/>
            <person name="Szarkandi J.G."/>
            <person name="Papp V."/>
            <person name="Albert L."/>
            <person name="Andreopoulos W."/>
            <person name="Angelini C."/>
            <person name="Antonin V."/>
            <person name="Barry K.W."/>
            <person name="Bougher N.L."/>
            <person name="Buchanan P."/>
            <person name="Buyck B."/>
            <person name="Bense V."/>
            <person name="Catcheside P."/>
            <person name="Chovatia M."/>
            <person name="Cooper J."/>
            <person name="Damon W."/>
            <person name="Desjardin D."/>
            <person name="Finy P."/>
            <person name="Geml J."/>
            <person name="Haridas S."/>
            <person name="Hughes K."/>
            <person name="Justo A."/>
            <person name="Karasinski D."/>
            <person name="Kautmanova I."/>
            <person name="Kiss B."/>
            <person name="Kocsube S."/>
            <person name="Kotiranta H."/>
            <person name="LaButti K.M."/>
            <person name="Lechner B.E."/>
            <person name="Liimatainen K."/>
            <person name="Lipzen A."/>
            <person name="Lukacs Z."/>
            <person name="Mihaltcheva S."/>
            <person name="Morgado L.N."/>
            <person name="Niskanen T."/>
            <person name="Noordeloos M.E."/>
            <person name="Ohm R.A."/>
            <person name="Ortiz-Santana B."/>
            <person name="Ovrebo C."/>
            <person name="Racz N."/>
            <person name="Riley R."/>
            <person name="Savchenko A."/>
            <person name="Shiryaev A."/>
            <person name="Soop K."/>
            <person name="Spirin V."/>
            <person name="Szebenyi C."/>
            <person name="Tomsovsky M."/>
            <person name="Tulloss R.E."/>
            <person name="Uehling J."/>
            <person name="Grigoriev I.V."/>
            <person name="Vagvolgyi C."/>
            <person name="Papp T."/>
            <person name="Martin F.M."/>
            <person name="Miettinen O."/>
            <person name="Hibbett D.S."/>
            <person name="Nagy L.G."/>
        </authorList>
    </citation>
    <scope>NUCLEOTIDE SEQUENCE [LARGE SCALE GENOMIC DNA]</scope>
    <source>
        <strain evidence="6 7">FP101781</strain>
    </source>
</reference>
<comment type="caution">
    <text evidence="6">The sequence shown here is derived from an EMBL/GenBank/DDBJ whole genome shotgun (WGS) entry which is preliminary data.</text>
</comment>
<dbReference type="OrthoDB" id="432970at2759"/>
<evidence type="ECO:0000259" key="5">
    <source>
        <dbReference type="PROSITE" id="PS50865"/>
    </source>
</evidence>
<dbReference type="InterPro" id="IPR002893">
    <property type="entry name" value="Znf_MYND"/>
</dbReference>
<dbReference type="Gene3D" id="6.10.140.2220">
    <property type="match status" value="1"/>
</dbReference>
<dbReference type="Pfam" id="PF01753">
    <property type="entry name" value="zf-MYND"/>
    <property type="match status" value="1"/>
</dbReference>
<gene>
    <name evidence="6" type="ORF">FA13DRAFT_829976</name>
</gene>
<keyword evidence="7" id="KW-1185">Reference proteome</keyword>
<evidence type="ECO:0000256" key="2">
    <source>
        <dbReference type="ARBA" id="ARBA00022771"/>
    </source>
</evidence>
<dbReference type="EMBL" id="QPFP01000035">
    <property type="protein sequence ID" value="TEB28093.1"/>
    <property type="molecule type" value="Genomic_DNA"/>
</dbReference>
<protein>
    <recommendedName>
        <fullName evidence="5">MYND-type domain-containing protein</fullName>
    </recommendedName>
</protein>